<sequence>MKTHLLLFFALLVSGIATAQTTFGVRAGFGKTSLRSGNTFDAITDRTVGVGVPSFGFFAELPVTDYISLRPGLELTKRGTGVALTDEVELAGVKLPLGAFAKTRFSYLEAPLLVQFNLPTESAIQPYAILGPSVGYATGGKVTTSAKAIIELNLYSTDIDLDAINYQRFNLAVIGGMGARARVGQHNALFLEARYAYDLSQPYDVPVIKDKVGFQGWNIGAGMSFAL</sequence>
<keyword evidence="4" id="KW-1185">Reference proteome</keyword>
<dbReference type="Proteomes" id="UP000576209">
    <property type="component" value="Unassembled WGS sequence"/>
</dbReference>
<evidence type="ECO:0000256" key="1">
    <source>
        <dbReference type="SAM" id="SignalP"/>
    </source>
</evidence>
<gene>
    <name evidence="3" type="ORF">GGR28_003202</name>
</gene>
<keyword evidence="1" id="KW-0732">Signal</keyword>
<dbReference type="AlphaFoldDB" id="A0A840EAU9"/>
<dbReference type="RefSeq" id="WP_183496803.1">
    <property type="nucleotide sequence ID" value="NZ_JACIFF010000009.1"/>
</dbReference>
<feature type="chain" id="PRO_5032885977" description="Outer membrane protein beta-barrel domain-containing protein" evidence="1">
    <location>
        <begin position="20"/>
        <end position="227"/>
    </location>
</feature>
<reference evidence="3 4" key="1">
    <citation type="submission" date="2020-08" db="EMBL/GenBank/DDBJ databases">
        <title>Genomic Encyclopedia of Type Strains, Phase IV (KMG-IV): sequencing the most valuable type-strain genomes for metagenomic binning, comparative biology and taxonomic classification.</title>
        <authorList>
            <person name="Goeker M."/>
        </authorList>
    </citation>
    <scope>NUCLEOTIDE SEQUENCE [LARGE SCALE GENOMIC DNA]</scope>
    <source>
        <strain evidence="3 4">DSM 105137</strain>
    </source>
</reference>
<protein>
    <recommendedName>
        <fullName evidence="2">Outer membrane protein beta-barrel domain-containing protein</fullName>
    </recommendedName>
</protein>
<dbReference type="Gene3D" id="2.40.160.20">
    <property type="match status" value="1"/>
</dbReference>
<accession>A0A840EAU9</accession>
<name>A0A840EAU9_9BACT</name>
<feature type="signal peptide" evidence="1">
    <location>
        <begin position="1"/>
        <end position="19"/>
    </location>
</feature>
<dbReference type="EMBL" id="JACIFF010000009">
    <property type="protein sequence ID" value="MBB4080567.1"/>
    <property type="molecule type" value="Genomic_DNA"/>
</dbReference>
<evidence type="ECO:0000313" key="4">
    <source>
        <dbReference type="Proteomes" id="UP000576209"/>
    </source>
</evidence>
<dbReference type="InterPro" id="IPR025665">
    <property type="entry name" value="Beta-barrel_OMP_2"/>
</dbReference>
<evidence type="ECO:0000313" key="3">
    <source>
        <dbReference type="EMBL" id="MBB4080567.1"/>
    </source>
</evidence>
<dbReference type="SUPFAM" id="SSF56925">
    <property type="entry name" value="OMPA-like"/>
    <property type="match status" value="1"/>
</dbReference>
<proteinExistence type="predicted"/>
<feature type="domain" description="Outer membrane protein beta-barrel" evidence="2">
    <location>
        <begin position="22"/>
        <end position="200"/>
    </location>
</feature>
<dbReference type="InterPro" id="IPR011250">
    <property type="entry name" value="OMP/PagP_B-barrel"/>
</dbReference>
<evidence type="ECO:0000259" key="2">
    <source>
        <dbReference type="Pfam" id="PF13568"/>
    </source>
</evidence>
<dbReference type="Pfam" id="PF13568">
    <property type="entry name" value="OMP_b-brl_2"/>
    <property type="match status" value="1"/>
</dbReference>
<comment type="caution">
    <text evidence="3">The sequence shown here is derived from an EMBL/GenBank/DDBJ whole genome shotgun (WGS) entry which is preliminary data.</text>
</comment>
<organism evidence="3 4">
    <name type="scientific">Neolewinella aquimaris</name>
    <dbReference type="NCBI Taxonomy" id="1835722"/>
    <lineage>
        <taxon>Bacteria</taxon>
        <taxon>Pseudomonadati</taxon>
        <taxon>Bacteroidota</taxon>
        <taxon>Saprospiria</taxon>
        <taxon>Saprospirales</taxon>
        <taxon>Lewinellaceae</taxon>
        <taxon>Neolewinella</taxon>
    </lineage>
</organism>